<evidence type="ECO:0000313" key="3">
    <source>
        <dbReference type="Proteomes" id="UP000009881"/>
    </source>
</evidence>
<accession>K9GU83</accession>
<reference evidence="2 3" key="1">
    <citation type="journal article" date="2013" name="Genome Announc.">
        <title>Draft Genome Sequence of an Alphaproteobacterium, Caenispirillum salinarum AK4(T), Isolated from a Solar Saltern.</title>
        <authorList>
            <person name="Khatri I."/>
            <person name="Singh A."/>
            <person name="Korpole S."/>
            <person name="Pinnaka A.K."/>
            <person name="Subramanian S."/>
        </authorList>
    </citation>
    <scope>NUCLEOTIDE SEQUENCE [LARGE SCALE GENOMIC DNA]</scope>
    <source>
        <strain evidence="2 3">AK4</strain>
    </source>
</reference>
<sequence length="108" mass="12078">MAGHAGFRRRQPGRRAHFDGGVAVTAVDPQTPDVMPVAEGDGLHRRNILTRRDVGRRTSDEKADTRNERHRREQHDDTQPCVGALAEDPGHDESLFPERLSGTTRCSR</sequence>
<feature type="region of interest" description="Disordered" evidence="1">
    <location>
        <begin position="1"/>
        <end position="108"/>
    </location>
</feature>
<name>K9GU83_9PROT</name>
<evidence type="ECO:0000313" key="2">
    <source>
        <dbReference type="EMBL" id="EKV29530.1"/>
    </source>
</evidence>
<dbReference type="EMBL" id="ANHY01000012">
    <property type="protein sequence ID" value="EKV29530.1"/>
    <property type="molecule type" value="Genomic_DNA"/>
</dbReference>
<feature type="compositionally biased region" description="Basic residues" evidence="1">
    <location>
        <begin position="1"/>
        <end position="15"/>
    </location>
</feature>
<dbReference type="AlphaFoldDB" id="K9GU83"/>
<organism evidence="2 3">
    <name type="scientific">Caenispirillum salinarum AK4</name>
    <dbReference type="NCBI Taxonomy" id="1238182"/>
    <lineage>
        <taxon>Bacteria</taxon>
        <taxon>Pseudomonadati</taxon>
        <taxon>Pseudomonadota</taxon>
        <taxon>Alphaproteobacteria</taxon>
        <taxon>Rhodospirillales</taxon>
        <taxon>Novispirillaceae</taxon>
        <taxon>Caenispirillum</taxon>
    </lineage>
</organism>
<dbReference type="STRING" id="1238182.C882_0352"/>
<comment type="caution">
    <text evidence="2">The sequence shown here is derived from an EMBL/GenBank/DDBJ whole genome shotgun (WGS) entry which is preliminary data.</text>
</comment>
<evidence type="ECO:0000256" key="1">
    <source>
        <dbReference type="SAM" id="MobiDB-lite"/>
    </source>
</evidence>
<keyword evidence="3" id="KW-1185">Reference proteome</keyword>
<protein>
    <submittedName>
        <fullName evidence="2">Uncharacterized protein</fullName>
    </submittedName>
</protein>
<gene>
    <name evidence="2" type="ORF">C882_0352</name>
</gene>
<feature type="compositionally biased region" description="Basic and acidic residues" evidence="1">
    <location>
        <begin position="50"/>
        <end position="78"/>
    </location>
</feature>
<proteinExistence type="predicted"/>
<dbReference type="Proteomes" id="UP000009881">
    <property type="component" value="Unassembled WGS sequence"/>
</dbReference>